<dbReference type="Gene3D" id="3.90.730.10">
    <property type="entry name" value="Ribonuclease T2-like"/>
    <property type="match status" value="1"/>
</dbReference>
<dbReference type="Proteomes" id="UP000191905">
    <property type="component" value="Unassembled WGS sequence"/>
</dbReference>
<dbReference type="PROSITE" id="PS00531">
    <property type="entry name" value="RNASE_T2_2"/>
    <property type="match status" value="1"/>
</dbReference>
<accession>A0A1V8RWC2</accession>
<dbReference type="InterPro" id="IPR036430">
    <property type="entry name" value="RNase_T2-like_sf"/>
</dbReference>
<dbReference type="EMBL" id="MDET01000001">
    <property type="protein sequence ID" value="OQM77329.1"/>
    <property type="molecule type" value="Genomic_DNA"/>
</dbReference>
<dbReference type="PANTHER" id="PTHR11240:SF22">
    <property type="entry name" value="RIBONUCLEASE T2"/>
    <property type="match status" value="1"/>
</dbReference>
<dbReference type="PROSITE" id="PS00530">
    <property type="entry name" value="RNASE_T2_1"/>
    <property type="match status" value="1"/>
</dbReference>
<dbReference type="AlphaFoldDB" id="A0A1V8RWC2"/>
<reference evidence="4 5" key="1">
    <citation type="journal article" date="2016" name="Int. J. Syst. Evol. Microbiol.">
        <title>Pseudaminobacter manganicus sp. nov., isolated from sludge of a manganese mine.</title>
        <authorList>
            <person name="Li J."/>
            <person name="Huang J."/>
            <person name="Liao S."/>
            <person name="Wang G."/>
        </authorList>
    </citation>
    <scope>NUCLEOTIDE SEQUENCE [LARGE SCALE GENOMIC DNA]</scope>
    <source>
        <strain evidence="4 5">JH-7</strain>
    </source>
</reference>
<gene>
    <name evidence="4" type="ORF">BFN67_00295</name>
</gene>
<dbReference type="Pfam" id="PF00445">
    <property type="entry name" value="Ribonuclease_T2"/>
    <property type="match status" value="1"/>
</dbReference>
<dbReference type="InterPro" id="IPR001568">
    <property type="entry name" value="RNase_T2-like"/>
</dbReference>
<comment type="caution">
    <text evidence="4">The sequence shown here is derived from an EMBL/GenBank/DDBJ whole genome shotgun (WGS) entry which is preliminary data.</text>
</comment>
<feature type="chain" id="PRO_5012099356" evidence="3">
    <location>
        <begin position="23"/>
        <end position="246"/>
    </location>
</feature>
<evidence type="ECO:0000256" key="2">
    <source>
        <dbReference type="RuleBase" id="RU004328"/>
    </source>
</evidence>
<proteinExistence type="inferred from homology"/>
<evidence type="ECO:0000256" key="3">
    <source>
        <dbReference type="SAM" id="SignalP"/>
    </source>
</evidence>
<evidence type="ECO:0000313" key="5">
    <source>
        <dbReference type="Proteomes" id="UP000191905"/>
    </source>
</evidence>
<comment type="similarity">
    <text evidence="1 2">Belongs to the RNase T2 family.</text>
</comment>
<dbReference type="InterPro" id="IPR018188">
    <property type="entry name" value="RNase_T2_His_AS_1"/>
</dbReference>
<dbReference type="GO" id="GO:0003723">
    <property type="term" value="F:RNA binding"/>
    <property type="evidence" value="ECO:0007669"/>
    <property type="project" value="InterPro"/>
</dbReference>
<evidence type="ECO:0000313" key="4">
    <source>
        <dbReference type="EMBL" id="OQM77329.1"/>
    </source>
</evidence>
<keyword evidence="3" id="KW-0732">Signal</keyword>
<protein>
    <submittedName>
        <fullName evidence="4">Uncharacterized protein</fullName>
    </submittedName>
</protein>
<dbReference type="SUPFAM" id="SSF55895">
    <property type="entry name" value="Ribonuclease Rh-like"/>
    <property type="match status" value="1"/>
</dbReference>
<name>A0A1V8RWC2_9HYPH</name>
<dbReference type="PANTHER" id="PTHR11240">
    <property type="entry name" value="RIBONUCLEASE T2"/>
    <property type="match status" value="1"/>
</dbReference>
<dbReference type="CDD" id="cd01062">
    <property type="entry name" value="RNase_T2_prok"/>
    <property type="match status" value="1"/>
</dbReference>
<dbReference type="STRING" id="1873176.BFN67_00295"/>
<dbReference type="GO" id="GO:0006401">
    <property type="term" value="P:RNA catabolic process"/>
    <property type="evidence" value="ECO:0007669"/>
    <property type="project" value="TreeGrafter"/>
</dbReference>
<organism evidence="4 5">
    <name type="scientific">Manganibacter manganicus</name>
    <dbReference type="NCBI Taxonomy" id="1873176"/>
    <lineage>
        <taxon>Bacteria</taxon>
        <taxon>Pseudomonadati</taxon>
        <taxon>Pseudomonadota</taxon>
        <taxon>Alphaproteobacteria</taxon>
        <taxon>Hyphomicrobiales</taxon>
        <taxon>Phyllobacteriaceae</taxon>
        <taxon>Manganibacter</taxon>
    </lineage>
</organism>
<evidence type="ECO:0000256" key="1">
    <source>
        <dbReference type="ARBA" id="ARBA00007469"/>
    </source>
</evidence>
<dbReference type="GO" id="GO:0033897">
    <property type="term" value="F:ribonuclease T2 activity"/>
    <property type="evidence" value="ECO:0007669"/>
    <property type="project" value="InterPro"/>
</dbReference>
<dbReference type="OrthoDB" id="4720638at2"/>
<keyword evidence="5" id="KW-1185">Reference proteome</keyword>
<feature type="signal peptide" evidence="3">
    <location>
        <begin position="1"/>
        <end position="22"/>
    </location>
</feature>
<dbReference type="InterPro" id="IPR033130">
    <property type="entry name" value="RNase_T2_His_AS_2"/>
</dbReference>
<dbReference type="InterPro" id="IPR039378">
    <property type="entry name" value="RNase_T2_prok"/>
</dbReference>
<dbReference type="RefSeq" id="WP_080917596.1">
    <property type="nucleotide sequence ID" value="NZ_MDET01000001.1"/>
</dbReference>
<sequence>MRSVLALAVACLALSPIGQTKAAMAASAKSGYVLALNWQPAFCETRPRKPECRSQTANRYDATHFTLHGLWPQPNDKFYCNVGRGDRRDDKSGRWWKLPRVRLDPKVRAELDRVMPGTASQLERHEWIKHGTCSGKSQQDYFSAALAMAGAVNASAVRVLFASHIGKELTAEQIRAAFDKAFGAGAGERVRISCFRDRGKRMIGGVTLGLAGPIGPDVPLRDLMAASAPTRHAGCPRGIVDAAGIQ</sequence>